<evidence type="ECO:0000313" key="3">
    <source>
        <dbReference type="Proteomes" id="UP001498771"/>
    </source>
</evidence>
<protein>
    <submittedName>
        <fullName evidence="2">Uncharacterized protein</fullName>
    </submittedName>
</protein>
<reference evidence="2 3" key="1">
    <citation type="submission" date="2024-03" db="EMBL/GenBank/DDBJ databases">
        <title>Genome-scale model development and genomic sequencing of the oleaginous clade Lipomyces.</title>
        <authorList>
            <consortium name="Lawrence Berkeley National Laboratory"/>
            <person name="Czajka J.J."/>
            <person name="Han Y."/>
            <person name="Kim J."/>
            <person name="Mondo S.J."/>
            <person name="Hofstad B.A."/>
            <person name="Robles A."/>
            <person name="Haridas S."/>
            <person name="Riley R."/>
            <person name="LaButti K."/>
            <person name="Pangilinan J."/>
            <person name="Andreopoulos W."/>
            <person name="Lipzen A."/>
            <person name="Yan J."/>
            <person name="Wang M."/>
            <person name="Ng V."/>
            <person name="Grigoriev I.V."/>
            <person name="Spatafora J.W."/>
            <person name="Magnuson J.K."/>
            <person name="Baker S.E."/>
            <person name="Pomraning K.R."/>
        </authorList>
    </citation>
    <scope>NUCLEOTIDE SEQUENCE [LARGE SCALE GENOMIC DNA]</scope>
    <source>
        <strain evidence="2 3">Phaff 52-87</strain>
    </source>
</reference>
<gene>
    <name evidence="2" type="ORF">BZA70DRAFT_282007</name>
</gene>
<feature type="compositionally biased region" description="Polar residues" evidence="1">
    <location>
        <begin position="1"/>
        <end position="14"/>
    </location>
</feature>
<feature type="compositionally biased region" description="Polar residues" evidence="1">
    <location>
        <begin position="89"/>
        <end position="98"/>
    </location>
</feature>
<feature type="compositionally biased region" description="Low complexity" evidence="1">
    <location>
        <begin position="15"/>
        <end position="30"/>
    </location>
</feature>
<feature type="region of interest" description="Disordered" evidence="1">
    <location>
        <begin position="1"/>
        <end position="146"/>
    </location>
</feature>
<feature type="region of interest" description="Disordered" evidence="1">
    <location>
        <begin position="166"/>
        <end position="231"/>
    </location>
</feature>
<accession>A0ABR1F1P0</accession>
<dbReference type="GeneID" id="90038719"/>
<feature type="compositionally biased region" description="Polar residues" evidence="1">
    <location>
        <begin position="182"/>
        <end position="191"/>
    </location>
</feature>
<name>A0ABR1F1P0_9ASCO</name>
<sequence>MSTASARQQHSRQPSTDSVATTVSTSSTSSKTHRRNASSSTVSDYERKKALKNLETSPTDQDRLGPRFANDDKETKKKSRFKKMLSFIAPQQQSSTTAPVYGPPTPVSYIVTSTSTSPVSTKSMNSSIPAPSRTSSHDSRRSSRAVDSVDVMEYNFLNESIYKKQATAGSQQEAEDDDDNTSIRSTASSVSKALRRFSTGLSSRRPSKVSSMSSLNNGSSSNSSSTASSVRDSVVIADEGEDDDDASQYETVRMYEPVKNPAVIPKSILKSMCVCLFRFGMRC</sequence>
<dbReference type="RefSeq" id="XP_064766793.1">
    <property type="nucleotide sequence ID" value="XM_064913207.1"/>
</dbReference>
<feature type="compositionally biased region" description="Low complexity" evidence="1">
    <location>
        <begin position="202"/>
        <end position="231"/>
    </location>
</feature>
<organism evidence="2 3">
    <name type="scientific">Myxozyma melibiosi</name>
    <dbReference type="NCBI Taxonomy" id="54550"/>
    <lineage>
        <taxon>Eukaryota</taxon>
        <taxon>Fungi</taxon>
        <taxon>Dikarya</taxon>
        <taxon>Ascomycota</taxon>
        <taxon>Saccharomycotina</taxon>
        <taxon>Lipomycetes</taxon>
        <taxon>Lipomycetales</taxon>
        <taxon>Lipomycetaceae</taxon>
        <taxon>Myxozyma</taxon>
    </lineage>
</organism>
<feature type="compositionally biased region" description="Basic and acidic residues" evidence="1">
    <location>
        <begin position="60"/>
        <end position="75"/>
    </location>
</feature>
<evidence type="ECO:0000313" key="2">
    <source>
        <dbReference type="EMBL" id="KAK7203760.1"/>
    </source>
</evidence>
<keyword evidence="3" id="KW-1185">Reference proteome</keyword>
<proteinExistence type="predicted"/>
<comment type="caution">
    <text evidence="2">The sequence shown here is derived from an EMBL/GenBank/DDBJ whole genome shotgun (WGS) entry which is preliminary data.</text>
</comment>
<feature type="compositionally biased region" description="Low complexity" evidence="1">
    <location>
        <begin position="107"/>
        <end position="121"/>
    </location>
</feature>
<evidence type="ECO:0000256" key="1">
    <source>
        <dbReference type="SAM" id="MobiDB-lite"/>
    </source>
</evidence>
<dbReference type="EMBL" id="JBBJBU010000010">
    <property type="protein sequence ID" value="KAK7203760.1"/>
    <property type="molecule type" value="Genomic_DNA"/>
</dbReference>
<dbReference type="Proteomes" id="UP001498771">
    <property type="component" value="Unassembled WGS sequence"/>
</dbReference>